<dbReference type="PROSITE" id="PS50059">
    <property type="entry name" value="FKBP_PPIASE"/>
    <property type="match status" value="1"/>
</dbReference>
<evidence type="ECO:0000313" key="8">
    <source>
        <dbReference type="EMBL" id="ROQ17056.1"/>
    </source>
</evidence>
<comment type="similarity">
    <text evidence="2 6">Belongs to the FKBP-type PPIase family.</text>
</comment>
<dbReference type="GO" id="GO:0003755">
    <property type="term" value="F:peptidyl-prolyl cis-trans isomerase activity"/>
    <property type="evidence" value="ECO:0007669"/>
    <property type="project" value="UniProtKB-UniRule"/>
</dbReference>
<feature type="domain" description="PPIase FKBP-type" evidence="7">
    <location>
        <begin position="10"/>
        <end position="86"/>
    </location>
</feature>
<protein>
    <recommendedName>
        <fullName evidence="6">Peptidyl-prolyl cis-trans isomerase</fullName>
        <ecNumber evidence="6">5.2.1.8</ecNumber>
    </recommendedName>
</protein>
<dbReference type="InterPro" id="IPR001179">
    <property type="entry name" value="PPIase_FKBP_dom"/>
</dbReference>
<reference evidence="8 9" key="1">
    <citation type="submission" date="2018-11" db="EMBL/GenBank/DDBJ databases">
        <title>Genomic Encyclopedia of Type Strains, Phase IV (KMG-IV): sequencing the most valuable type-strain genomes for metagenomic binning, comparative biology and taxonomic classification.</title>
        <authorList>
            <person name="Goeker M."/>
        </authorList>
    </citation>
    <scope>NUCLEOTIDE SEQUENCE [LARGE SCALE GENOMIC DNA]</scope>
    <source>
        <strain evidence="8 9">DSM 16974</strain>
    </source>
</reference>
<accession>A0A3N1NWH7</accession>
<dbReference type="Gene3D" id="3.10.50.40">
    <property type="match status" value="1"/>
</dbReference>
<evidence type="ECO:0000256" key="4">
    <source>
        <dbReference type="ARBA" id="ARBA00023235"/>
    </source>
</evidence>
<name>A0A3N1NWH7_9GAMM</name>
<comment type="caution">
    <text evidence="8">The sequence shown here is derived from an EMBL/GenBank/DDBJ whole genome shotgun (WGS) entry which is preliminary data.</text>
</comment>
<sequence length="150" mass="16621">MTEQLPVGPGTTVTLHFSLRLEDGEEIDSNFDKDPATFTVGDGNLLPGFEKVLFGLMPGDQQEFTIPPEDGFGQHNPSNMQEMPRDQFGPDIELEEGLMLSFADAQKAELPGVVREFDDQRVLIDFNHPLAGRDILFKVAVLNVEPAQVH</sequence>
<evidence type="ECO:0000313" key="9">
    <source>
        <dbReference type="Proteomes" id="UP000273643"/>
    </source>
</evidence>
<dbReference type="SUPFAM" id="SSF54534">
    <property type="entry name" value="FKBP-like"/>
    <property type="match status" value="1"/>
</dbReference>
<evidence type="ECO:0000256" key="1">
    <source>
        <dbReference type="ARBA" id="ARBA00000971"/>
    </source>
</evidence>
<evidence type="ECO:0000256" key="2">
    <source>
        <dbReference type="ARBA" id="ARBA00006577"/>
    </source>
</evidence>
<dbReference type="EC" id="5.2.1.8" evidence="6"/>
<comment type="catalytic activity">
    <reaction evidence="1 5 6">
        <text>[protein]-peptidylproline (omega=180) = [protein]-peptidylproline (omega=0)</text>
        <dbReference type="Rhea" id="RHEA:16237"/>
        <dbReference type="Rhea" id="RHEA-COMP:10747"/>
        <dbReference type="Rhea" id="RHEA-COMP:10748"/>
        <dbReference type="ChEBI" id="CHEBI:83833"/>
        <dbReference type="ChEBI" id="CHEBI:83834"/>
        <dbReference type="EC" id="5.2.1.8"/>
    </reaction>
</comment>
<keyword evidence="4 5" id="KW-0413">Isomerase</keyword>
<evidence type="ECO:0000256" key="5">
    <source>
        <dbReference type="PROSITE-ProRule" id="PRU00277"/>
    </source>
</evidence>
<dbReference type="PANTHER" id="PTHR47861:SF4">
    <property type="entry name" value="FKBP-TYPE 16 KDA PEPTIDYL-PROLYL CIS-TRANS ISOMERASE"/>
    <property type="match status" value="1"/>
</dbReference>
<keyword evidence="3 5" id="KW-0697">Rotamase</keyword>
<organism evidence="8 9">
    <name type="scientific">Marinimicrobium koreense</name>
    <dbReference type="NCBI Taxonomy" id="306545"/>
    <lineage>
        <taxon>Bacteria</taxon>
        <taxon>Pseudomonadati</taxon>
        <taxon>Pseudomonadota</taxon>
        <taxon>Gammaproteobacteria</taxon>
        <taxon>Cellvibrionales</taxon>
        <taxon>Cellvibrionaceae</taxon>
        <taxon>Marinimicrobium</taxon>
    </lineage>
</organism>
<dbReference type="EMBL" id="RJUK01000004">
    <property type="protein sequence ID" value="ROQ17056.1"/>
    <property type="molecule type" value="Genomic_DNA"/>
</dbReference>
<keyword evidence="9" id="KW-1185">Reference proteome</keyword>
<dbReference type="Proteomes" id="UP000273643">
    <property type="component" value="Unassembled WGS sequence"/>
</dbReference>
<dbReference type="OrthoDB" id="9808891at2"/>
<dbReference type="Pfam" id="PF00254">
    <property type="entry name" value="FKBP_C"/>
    <property type="match status" value="1"/>
</dbReference>
<dbReference type="RefSeq" id="WP_024462540.1">
    <property type="nucleotide sequence ID" value="NZ_RJUK01000004.1"/>
</dbReference>
<evidence type="ECO:0000259" key="7">
    <source>
        <dbReference type="PROSITE" id="PS50059"/>
    </source>
</evidence>
<gene>
    <name evidence="8" type="ORF">EDC38_3171</name>
</gene>
<evidence type="ECO:0000256" key="3">
    <source>
        <dbReference type="ARBA" id="ARBA00023110"/>
    </source>
</evidence>
<dbReference type="PANTHER" id="PTHR47861">
    <property type="entry name" value="FKBP-TYPE PEPTIDYL-PROLYL CIS-TRANS ISOMERASE SLYD"/>
    <property type="match status" value="1"/>
</dbReference>
<evidence type="ECO:0000256" key="6">
    <source>
        <dbReference type="RuleBase" id="RU003915"/>
    </source>
</evidence>
<dbReference type="InterPro" id="IPR046357">
    <property type="entry name" value="PPIase_dom_sf"/>
</dbReference>
<proteinExistence type="inferred from homology"/>
<dbReference type="AlphaFoldDB" id="A0A3N1NWH7"/>